<reference evidence="5" key="1">
    <citation type="submission" date="2022-09" db="EMBL/GenBank/DDBJ databases">
        <title>The genome sequence of Rhodococcus aetherivorans N1.</title>
        <authorList>
            <person name="Jiang W."/>
        </authorList>
    </citation>
    <scope>NUCLEOTIDE SEQUENCE</scope>
    <source>
        <strain evidence="5">N1</strain>
        <plasmid evidence="5">pN1</plasmid>
    </source>
</reference>
<dbReference type="Pfam" id="PF12802">
    <property type="entry name" value="MarR_2"/>
    <property type="match status" value="1"/>
</dbReference>
<keyword evidence="3" id="KW-0804">Transcription</keyword>
<feature type="domain" description="HTH marR-type" evidence="4">
    <location>
        <begin position="1"/>
        <end position="125"/>
    </location>
</feature>
<dbReference type="PANTHER" id="PTHR42756:SF1">
    <property type="entry name" value="TRANSCRIPTIONAL REPRESSOR OF EMRAB OPERON"/>
    <property type="match status" value="1"/>
</dbReference>
<keyword evidence="2" id="KW-0238">DNA-binding</keyword>
<dbReference type="AlphaFoldDB" id="A0AA46SC76"/>
<evidence type="ECO:0000256" key="2">
    <source>
        <dbReference type="ARBA" id="ARBA00023125"/>
    </source>
</evidence>
<dbReference type="SMART" id="SM00347">
    <property type="entry name" value="HTH_MARR"/>
    <property type="match status" value="1"/>
</dbReference>
<dbReference type="GeneID" id="83624649"/>
<keyword evidence="1" id="KW-0805">Transcription regulation</keyword>
<organism evidence="5 6">
    <name type="scientific">Rhodococcus aetherivorans</name>
    <dbReference type="NCBI Taxonomy" id="191292"/>
    <lineage>
        <taxon>Bacteria</taxon>
        <taxon>Bacillati</taxon>
        <taxon>Actinomycetota</taxon>
        <taxon>Actinomycetes</taxon>
        <taxon>Mycobacteriales</taxon>
        <taxon>Nocardiaceae</taxon>
        <taxon>Rhodococcus</taxon>
    </lineage>
</organism>
<evidence type="ECO:0000259" key="4">
    <source>
        <dbReference type="PROSITE" id="PS50995"/>
    </source>
</evidence>
<dbReference type="InterPro" id="IPR036388">
    <property type="entry name" value="WH-like_DNA-bd_sf"/>
</dbReference>
<sequence length="125" mass="13932">MSRALSRQVDHALNDLDLTADTCYLLDLIVQHDGIAMNDLARRLAIPAPTLTKLVDRLASKALVFRLVDHTDRRRTLVHASLRGSEVHATASQRAREIEARFMAELGWSDAQLNALQALNAPEDH</sequence>
<dbReference type="RefSeq" id="WP_088899710.1">
    <property type="nucleotide sequence ID" value="NZ_CP106984.1"/>
</dbReference>
<proteinExistence type="predicted"/>
<protein>
    <submittedName>
        <fullName evidence="5">MarR family transcriptional regulator</fullName>
    </submittedName>
</protein>
<dbReference type="SUPFAM" id="SSF46785">
    <property type="entry name" value="Winged helix' DNA-binding domain"/>
    <property type="match status" value="1"/>
</dbReference>
<evidence type="ECO:0000256" key="1">
    <source>
        <dbReference type="ARBA" id="ARBA00023015"/>
    </source>
</evidence>
<evidence type="ECO:0000313" key="6">
    <source>
        <dbReference type="Proteomes" id="UP001163947"/>
    </source>
</evidence>
<dbReference type="GO" id="GO:0003700">
    <property type="term" value="F:DNA-binding transcription factor activity"/>
    <property type="evidence" value="ECO:0007669"/>
    <property type="project" value="InterPro"/>
</dbReference>
<geneLocation type="plasmid" evidence="5 6">
    <name>pN1</name>
</geneLocation>
<dbReference type="InterPro" id="IPR000835">
    <property type="entry name" value="HTH_MarR-typ"/>
</dbReference>
<name>A0AA46SC76_9NOCA</name>
<dbReference type="PANTHER" id="PTHR42756">
    <property type="entry name" value="TRANSCRIPTIONAL REGULATOR, MARR"/>
    <property type="match status" value="1"/>
</dbReference>
<evidence type="ECO:0000313" key="5">
    <source>
        <dbReference type="EMBL" id="UYF97385.1"/>
    </source>
</evidence>
<dbReference type="GO" id="GO:0003677">
    <property type="term" value="F:DNA binding"/>
    <property type="evidence" value="ECO:0007669"/>
    <property type="project" value="UniProtKB-KW"/>
</dbReference>
<keyword evidence="5" id="KW-0614">Plasmid</keyword>
<dbReference type="Gene3D" id="1.10.10.10">
    <property type="entry name" value="Winged helix-like DNA-binding domain superfamily/Winged helix DNA-binding domain"/>
    <property type="match status" value="1"/>
</dbReference>
<dbReference type="InterPro" id="IPR036390">
    <property type="entry name" value="WH_DNA-bd_sf"/>
</dbReference>
<gene>
    <name evidence="5" type="ORF">OCS65_29510</name>
</gene>
<accession>A0AA46SC76</accession>
<dbReference type="PROSITE" id="PS50995">
    <property type="entry name" value="HTH_MARR_2"/>
    <property type="match status" value="1"/>
</dbReference>
<dbReference type="EMBL" id="CP106984">
    <property type="protein sequence ID" value="UYF97385.1"/>
    <property type="molecule type" value="Genomic_DNA"/>
</dbReference>
<dbReference type="Proteomes" id="UP001163947">
    <property type="component" value="Plasmid pN1"/>
</dbReference>
<evidence type="ECO:0000256" key="3">
    <source>
        <dbReference type="ARBA" id="ARBA00023163"/>
    </source>
</evidence>